<comment type="caution">
    <text evidence="2">The sequence shown here is derived from an EMBL/GenBank/DDBJ whole genome shotgun (WGS) entry which is preliminary data.</text>
</comment>
<gene>
    <name evidence="2" type="ORF">GCM10008106_00580</name>
</gene>
<sequence>MKLLQILKSATWIALATAIVRLLIHRWKHYLSIPYPIKDEIQFVNKFNFFLENGWVDSIVSGTSPVFNAIVFAVDVFIQNPFISMKVVNVLSMLGIIGIWTVYLFKVVNLSRPYRLLAFLVITYLTVVYNSFFSACNDSLFLFWISLGIYHLLILIRGYSKTSITIASVAFALALGTRELLVFYLPGILFVLGALVMEKKLKLGNLAFSFGVFIGLTGLIYLPSLVQKGTLAFHDKNEGIYDGYWQEKNYLQLMLGKEGLSRAEVEAYKEANPSVALPKSYAAGILMNPTLTLKNAIRQLILINKATLWKLGLVYVFFLTIVWKSLWNRDFLSPSLLVFLMFGSFSLAFALLPISRVEYRWFILFPLLIFVYSMEQLNLQNVKKSSFLEFALYANFLIIGVVHSLLIGIW</sequence>
<evidence type="ECO:0000313" key="3">
    <source>
        <dbReference type="Proteomes" id="UP000642809"/>
    </source>
</evidence>
<keyword evidence="1" id="KW-0472">Membrane</keyword>
<dbReference type="Proteomes" id="UP000642809">
    <property type="component" value="Unassembled WGS sequence"/>
</dbReference>
<dbReference type="EMBL" id="BMYF01000001">
    <property type="protein sequence ID" value="GHB23849.1"/>
    <property type="molecule type" value="Genomic_DNA"/>
</dbReference>
<reference evidence="2" key="1">
    <citation type="journal article" date="2014" name="Int. J. Syst. Evol. Microbiol.">
        <title>Complete genome sequence of Corynebacterium casei LMG S-19264T (=DSM 44701T), isolated from a smear-ripened cheese.</title>
        <authorList>
            <consortium name="US DOE Joint Genome Institute (JGI-PGF)"/>
            <person name="Walter F."/>
            <person name="Albersmeier A."/>
            <person name="Kalinowski J."/>
            <person name="Ruckert C."/>
        </authorList>
    </citation>
    <scope>NUCLEOTIDE SEQUENCE</scope>
    <source>
        <strain evidence="2">KCTC 23224</strain>
    </source>
</reference>
<accession>A0A8J3CVK0</accession>
<feature type="transmembrane region" description="Helical" evidence="1">
    <location>
        <begin position="180"/>
        <end position="197"/>
    </location>
</feature>
<feature type="transmembrane region" description="Helical" evidence="1">
    <location>
        <begin position="203"/>
        <end position="222"/>
    </location>
</feature>
<feature type="transmembrane region" description="Helical" evidence="1">
    <location>
        <begin position="83"/>
        <end position="104"/>
    </location>
</feature>
<protein>
    <recommendedName>
        <fullName evidence="4">Dolichyl-phosphate-mannose-protein mannosyltransferase</fullName>
    </recommendedName>
</protein>
<organism evidence="2 3">
    <name type="scientific">Mongoliitalea lutea</name>
    <dbReference type="NCBI Taxonomy" id="849756"/>
    <lineage>
        <taxon>Bacteria</taxon>
        <taxon>Pseudomonadati</taxon>
        <taxon>Bacteroidota</taxon>
        <taxon>Cytophagia</taxon>
        <taxon>Cytophagales</taxon>
        <taxon>Cyclobacteriaceae</taxon>
        <taxon>Mongoliitalea</taxon>
    </lineage>
</organism>
<evidence type="ECO:0000256" key="1">
    <source>
        <dbReference type="SAM" id="Phobius"/>
    </source>
</evidence>
<feature type="transmembrane region" description="Helical" evidence="1">
    <location>
        <begin position="390"/>
        <end position="409"/>
    </location>
</feature>
<name>A0A8J3CVK0_9BACT</name>
<evidence type="ECO:0008006" key="4">
    <source>
        <dbReference type="Google" id="ProtNLM"/>
    </source>
</evidence>
<feature type="transmembrane region" description="Helical" evidence="1">
    <location>
        <begin position="116"/>
        <end position="135"/>
    </location>
</feature>
<dbReference type="RefSeq" id="WP_189578265.1">
    <property type="nucleotide sequence ID" value="NZ_BMYF01000001.1"/>
</dbReference>
<evidence type="ECO:0000313" key="2">
    <source>
        <dbReference type="EMBL" id="GHB23849.1"/>
    </source>
</evidence>
<feature type="transmembrane region" description="Helical" evidence="1">
    <location>
        <begin position="359"/>
        <end position="378"/>
    </location>
</feature>
<feature type="transmembrane region" description="Helical" evidence="1">
    <location>
        <begin position="141"/>
        <end position="159"/>
    </location>
</feature>
<dbReference type="AlphaFoldDB" id="A0A8J3CVK0"/>
<keyword evidence="1" id="KW-0812">Transmembrane</keyword>
<keyword evidence="1" id="KW-1133">Transmembrane helix</keyword>
<feature type="transmembrane region" description="Helical" evidence="1">
    <location>
        <begin position="332"/>
        <end position="352"/>
    </location>
</feature>
<proteinExistence type="predicted"/>
<feature type="transmembrane region" description="Helical" evidence="1">
    <location>
        <begin position="308"/>
        <end position="326"/>
    </location>
</feature>
<keyword evidence="3" id="KW-1185">Reference proteome</keyword>
<reference evidence="2" key="2">
    <citation type="submission" date="2020-09" db="EMBL/GenBank/DDBJ databases">
        <authorList>
            <person name="Sun Q."/>
            <person name="Kim S."/>
        </authorList>
    </citation>
    <scope>NUCLEOTIDE SEQUENCE</scope>
    <source>
        <strain evidence="2">KCTC 23224</strain>
    </source>
</reference>